<sequence length="236" mass="28233">MSNAPVIINNVEVNLNIKENKVFINSLDLAKVFNKNHRHILQTTKNQPQNDFTESNFILSTYKDKKGELRPCYNLTRDGFSLLVMGFTGEKAYKWKIEFIKAFNEMEKRLKNLEQEKMQKLAFRQSLGYKSQLAQQKEHYENKIKALQYDLENKKELSFKRKLSKEELLELRKILAKDYGILCIKEWEMSLVAEKIALESTKMTTWDAVVKKLKQSLDYWQNYEEYEEKWKKILRR</sequence>
<organism evidence="2">
    <name type="scientific">Campylobacter coli</name>
    <dbReference type="NCBI Taxonomy" id="195"/>
    <lineage>
        <taxon>Bacteria</taxon>
        <taxon>Pseudomonadati</taxon>
        <taxon>Campylobacterota</taxon>
        <taxon>Epsilonproteobacteria</taxon>
        <taxon>Campylobacterales</taxon>
        <taxon>Campylobacteraceae</taxon>
        <taxon>Campylobacter</taxon>
    </lineage>
</organism>
<comment type="caution">
    <text evidence="2">The sequence shown here is derived from an EMBL/GenBank/DDBJ whole genome shotgun (WGS) entry which is preliminary data.</text>
</comment>
<reference evidence="2" key="1">
    <citation type="submission" date="2018-08" db="EMBL/GenBank/DDBJ databases">
        <authorList>
            <consortium name="NARMS: The National Antimicrobial Resistance Monitoring System"/>
        </authorList>
    </citation>
    <scope>NUCLEOTIDE SEQUENCE</scope>
    <source>
        <strain evidence="2">FSIS11813163</strain>
    </source>
</reference>
<dbReference type="Pfam" id="PF09669">
    <property type="entry name" value="Phage_pRha"/>
    <property type="match status" value="1"/>
</dbReference>
<dbReference type="EMBL" id="AACTAL010000019">
    <property type="protein sequence ID" value="EAM0028643.1"/>
    <property type="molecule type" value="Genomic_DNA"/>
</dbReference>
<dbReference type="NCBIfam" id="TIGR02681">
    <property type="entry name" value="phage_pRha"/>
    <property type="match status" value="1"/>
</dbReference>
<dbReference type="AlphaFoldDB" id="A0A5T2C8E1"/>
<gene>
    <name evidence="2" type="ORF">D1F27_05675</name>
</gene>
<proteinExistence type="predicted"/>
<feature type="coiled-coil region" evidence="1">
    <location>
        <begin position="96"/>
        <end position="157"/>
    </location>
</feature>
<evidence type="ECO:0000256" key="1">
    <source>
        <dbReference type="SAM" id="Coils"/>
    </source>
</evidence>
<name>A0A5T2C8E1_CAMCO</name>
<keyword evidence="1" id="KW-0175">Coiled coil</keyword>
<accession>A0A5T2C8E1</accession>
<dbReference type="InterPro" id="IPR014054">
    <property type="entry name" value="Phage_regulatory_Rha"/>
</dbReference>
<protein>
    <submittedName>
        <fullName evidence="2">Phage antirepressor Ant</fullName>
    </submittedName>
</protein>
<evidence type="ECO:0000313" key="2">
    <source>
        <dbReference type="EMBL" id="EAM0028643.1"/>
    </source>
</evidence>